<evidence type="ECO:0000256" key="2">
    <source>
        <dbReference type="ARBA" id="ARBA00022741"/>
    </source>
</evidence>
<dbReference type="InParanoid" id="A0A0V1B1L9"/>
<name>A0A0V1B1L9_TRISP</name>
<evidence type="ECO:0000256" key="1">
    <source>
        <dbReference type="ARBA" id="ARBA00006270"/>
    </source>
</evidence>
<keyword evidence="2" id="KW-0547">Nucleotide-binding</keyword>
<proteinExistence type="inferred from homology"/>
<dbReference type="FunFam" id="3.40.50.300:FF:000808">
    <property type="entry name" value="Small GTP-binding protein, putative"/>
    <property type="match status" value="1"/>
</dbReference>
<dbReference type="PROSITE" id="PS51420">
    <property type="entry name" value="RHO"/>
    <property type="match status" value="1"/>
</dbReference>
<evidence type="ECO:0000313" key="3">
    <source>
        <dbReference type="EMBL" id="KRY30797.1"/>
    </source>
</evidence>
<dbReference type="GO" id="GO:0003924">
    <property type="term" value="F:GTPase activity"/>
    <property type="evidence" value="ECO:0007669"/>
    <property type="project" value="InterPro"/>
</dbReference>
<feature type="non-terminal residue" evidence="3">
    <location>
        <position position="659"/>
    </location>
</feature>
<dbReference type="SUPFAM" id="SSF52540">
    <property type="entry name" value="P-loop containing nucleoside triphosphate hydrolases"/>
    <property type="match status" value="1"/>
</dbReference>
<comment type="caution">
    <text evidence="3">The sequence shown here is derived from an EMBL/GenBank/DDBJ whole genome shotgun (WGS) entry which is preliminary data.</text>
</comment>
<reference evidence="3 4" key="1">
    <citation type="submission" date="2015-01" db="EMBL/GenBank/DDBJ databases">
        <title>Evolution of Trichinella species and genotypes.</title>
        <authorList>
            <person name="Korhonen P.K."/>
            <person name="Edoardo P."/>
            <person name="Giuseppe L.R."/>
            <person name="Gasser R.B."/>
        </authorList>
    </citation>
    <scope>NUCLEOTIDE SEQUENCE [LARGE SCALE GENOMIC DNA]</scope>
    <source>
        <strain evidence="3">ISS3</strain>
    </source>
</reference>
<organism evidence="3 4">
    <name type="scientific">Trichinella spiralis</name>
    <name type="common">Trichina worm</name>
    <dbReference type="NCBI Taxonomy" id="6334"/>
    <lineage>
        <taxon>Eukaryota</taxon>
        <taxon>Metazoa</taxon>
        <taxon>Ecdysozoa</taxon>
        <taxon>Nematoda</taxon>
        <taxon>Enoplea</taxon>
        <taxon>Dorylaimia</taxon>
        <taxon>Trichinellida</taxon>
        <taxon>Trichinellidae</taxon>
        <taxon>Trichinella</taxon>
    </lineage>
</organism>
<dbReference type="SMART" id="SM00176">
    <property type="entry name" value="RAN"/>
    <property type="match status" value="1"/>
</dbReference>
<dbReference type="SMART" id="SM00174">
    <property type="entry name" value="RHO"/>
    <property type="match status" value="1"/>
</dbReference>
<dbReference type="GO" id="GO:0005525">
    <property type="term" value="F:GTP binding"/>
    <property type="evidence" value="ECO:0007669"/>
    <property type="project" value="InterPro"/>
</dbReference>
<dbReference type="SMART" id="SM00173">
    <property type="entry name" value="RAS"/>
    <property type="match status" value="1"/>
</dbReference>
<dbReference type="PROSITE" id="PS51421">
    <property type="entry name" value="RAS"/>
    <property type="match status" value="1"/>
</dbReference>
<dbReference type="NCBIfam" id="TIGR00231">
    <property type="entry name" value="small_GTP"/>
    <property type="match status" value="1"/>
</dbReference>
<evidence type="ECO:0000313" key="4">
    <source>
        <dbReference type="Proteomes" id="UP000054776"/>
    </source>
</evidence>
<dbReference type="InterPro" id="IPR027417">
    <property type="entry name" value="P-loop_NTPase"/>
</dbReference>
<comment type="similarity">
    <text evidence="1">Belongs to the small GTPase superfamily. Rab family.</text>
</comment>
<accession>A0A0V1B1L9</accession>
<protein>
    <submittedName>
        <fullName evidence="3">Ras-related protein Rab-5B</fullName>
    </submittedName>
</protein>
<dbReference type="InterPro" id="IPR005225">
    <property type="entry name" value="Small_GTP-bd"/>
</dbReference>
<dbReference type="EMBL" id="JYDH01000131">
    <property type="protein sequence ID" value="KRY30797.1"/>
    <property type="molecule type" value="Genomic_DNA"/>
</dbReference>
<sequence>LLKLENCSDSCTEPMMQLLIHLAVLNATFTLTWRIHFAPKKLVTEGSIIACLIIDVTMKKPFVAKLVLVGSTGVGKTSIVLRHSGSDFSTQVSSTIGASFCRTEMKVDDTDLLIQIWDTAGQERFRAMAPMYYRNADAALVVYDVTNRRSFESLRSWIDELKLNIDKPFVICVVGNKVDLAELREVSTEQGKQLADSNGALFFETSALTCAGVEDMFKTTAKRMCDLIAGAADCRTESHVNLHLNSKSKFFGCAHHAHLKCDSTNHCNRAAINGDNFIYQCCEIAKAALDQLTSVDFNAGLDLIFGQITEKSERHFVGFENAVLFVHCLQLVSDFLTVGVVDDGAQPAGVQSAGIEVQNLNVGRFQRQHVEHGHPGRPAQADHAERRSRAFCQRGAHVDDQLLLTLVKHAPKAGVGDQHRDDVHDFLVAHLDHRLVEHVQSARVVHHQAELELFVPEPVGELYGAQIIQILVATTIPLVHPLTHHAQPTGVPGCEYEHRFGTKQRGHVLGQGAAEILTSAGDHADRLAVPKFASAHCSHKKRRQILFDKLTGSHNRKLQLTQLADKRLLPQLTALFDQSDRTHQCYNHAIYGPNFLLIKTRQRVFLVYNFFIKFPSTEEEEDPIDSCFLDCSCDFWSVPFNLENYSSILGTHFWKQNNP</sequence>
<dbReference type="SMART" id="SM00175">
    <property type="entry name" value="RAB"/>
    <property type="match status" value="1"/>
</dbReference>
<feature type="non-terminal residue" evidence="3">
    <location>
        <position position="1"/>
    </location>
</feature>
<dbReference type="Pfam" id="PF00071">
    <property type="entry name" value="Ras"/>
    <property type="match status" value="1"/>
</dbReference>
<dbReference type="Proteomes" id="UP000054776">
    <property type="component" value="Unassembled WGS sequence"/>
</dbReference>
<dbReference type="Gene3D" id="3.40.50.300">
    <property type="entry name" value="P-loop containing nucleotide triphosphate hydrolases"/>
    <property type="match status" value="1"/>
</dbReference>
<dbReference type="InterPro" id="IPR001806">
    <property type="entry name" value="Small_GTPase"/>
</dbReference>
<dbReference type="AlphaFoldDB" id="A0A0V1B1L9"/>
<dbReference type="STRING" id="6334.A0A0V1B1L9"/>
<gene>
    <name evidence="3" type="primary">RAB5B</name>
    <name evidence="3" type="ORF">T01_2494</name>
</gene>
<dbReference type="CDD" id="cd00154">
    <property type="entry name" value="Rab"/>
    <property type="match status" value="1"/>
</dbReference>
<dbReference type="PROSITE" id="PS51419">
    <property type="entry name" value="RAB"/>
    <property type="match status" value="1"/>
</dbReference>
<keyword evidence="4" id="KW-1185">Reference proteome</keyword>
<dbReference type="OrthoDB" id="63533at2759"/>
<dbReference type="PANTHER" id="PTHR47978">
    <property type="match status" value="1"/>
</dbReference>
<dbReference type="PRINTS" id="PR00449">
    <property type="entry name" value="RASTRNSFRMNG"/>
</dbReference>